<proteinExistence type="predicted"/>
<dbReference type="Proteomes" id="UP001175000">
    <property type="component" value="Unassembled WGS sequence"/>
</dbReference>
<evidence type="ECO:0000256" key="1">
    <source>
        <dbReference type="SAM" id="Phobius"/>
    </source>
</evidence>
<keyword evidence="1" id="KW-1133">Transmembrane helix</keyword>
<evidence type="ECO:0000313" key="3">
    <source>
        <dbReference type="Proteomes" id="UP001175000"/>
    </source>
</evidence>
<reference evidence="2" key="1">
    <citation type="submission" date="2023-06" db="EMBL/GenBank/DDBJ databases">
        <title>Genome-scale phylogeny and comparative genomics of the fungal order Sordariales.</title>
        <authorList>
            <consortium name="Lawrence Berkeley National Laboratory"/>
            <person name="Hensen N."/>
            <person name="Bonometti L."/>
            <person name="Westerberg I."/>
            <person name="Brannstrom I.O."/>
            <person name="Guillou S."/>
            <person name="Cros-Aarteil S."/>
            <person name="Calhoun S."/>
            <person name="Haridas S."/>
            <person name="Kuo A."/>
            <person name="Mondo S."/>
            <person name="Pangilinan J."/>
            <person name="Riley R."/>
            <person name="Labutti K."/>
            <person name="Andreopoulos B."/>
            <person name="Lipzen A."/>
            <person name="Chen C."/>
            <person name="Yanf M."/>
            <person name="Daum C."/>
            <person name="Ng V."/>
            <person name="Clum A."/>
            <person name="Steindorff A."/>
            <person name="Ohm R."/>
            <person name="Martin F."/>
            <person name="Silar P."/>
            <person name="Natvig D."/>
            <person name="Lalanne C."/>
            <person name="Gautier V."/>
            <person name="Ament-Velasquez S.L."/>
            <person name="Kruys A."/>
            <person name="Hutchinson M.I."/>
            <person name="Powell A.J."/>
            <person name="Barry K."/>
            <person name="Miller A.N."/>
            <person name="Grigoriev I.V."/>
            <person name="Debuchy R."/>
            <person name="Gladieux P."/>
            <person name="Thoren M.H."/>
            <person name="Johannesson H."/>
        </authorList>
    </citation>
    <scope>NUCLEOTIDE SEQUENCE</scope>
    <source>
        <strain evidence="2">CBS 606.72</strain>
    </source>
</reference>
<keyword evidence="1" id="KW-0472">Membrane</keyword>
<comment type="caution">
    <text evidence="2">The sequence shown here is derived from an EMBL/GenBank/DDBJ whole genome shotgun (WGS) entry which is preliminary data.</text>
</comment>
<organism evidence="2 3">
    <name type="scientific">Immersiella caudata</name>
    <dbReference type="NCBI Taxonomy" id="314043"/>
    <lineage>
        <taxon>Eukaryota</taxon>
        <taxon>Fungi</taxon>
        <taxon>Dikarya</taxon>
        <taxon>Ascomycota</taxon>
        <taxon>Pezizomycotina</taxon>
        <taxon>Sordariomycetes</taxon>
        <taxon>Sordariomycetidae</taxon>
        <taxon>Sordariales</taxon>
        <taxon>Lasiosphaeriaceae</taxon>
        <taxon>Immersiella</taxon>
    </lineage>
</organism>
<keyword evidence="1" id="KW-0812">Transmembrane</keyword>
<name>A0AA40BTX0_9PEZI</name>
<feature type="transmembrane region" description="Helical" evidence="1">
    <location>
        <begin position="17"/>
        <end position="38"/>
    </location>
</feature>
<dbReference type="AlphaFoldDB" id="A0AA40BTX0"/>
<accession>A0AA40BTX0</accession>
<dbReference type="EMBL" id="JAULSU010000006">
    <property type="protein sequence ID" value="KAK0613520.1"/>
    <property type="molecule type" value="Genomic_DNA"/>
</dbReference>
<evidence type="ECO:0000313" key="2">
    <source>
        <dbReference type="EMBL" id="KAK0613520.1"/>
    </source>
</evidence>
<sequence length="94" mass="10917">MDLPNPASPAWSALPHLMLWFFCLFLRHCHLVFVFNYAKHMHCRINERYVCALIPLLGDPSLNWTHVKAPLRNTPLNLNTTKVFERAPGLRQPP</sequence>
<gene>
    <name evidence="2" type="ORF">B0T14DRAFT_281092</name>
</gene>
<keyword evidence="3" id="KW-1185">Reference proteome</keyword>
<protein>
    <submittedName>
        <fullName evidence="2">Uncharacterized protein</fullName>
    </submittedName>
</protein>